<dbReference type="Pfam" id="PF01535">
    <property type="entry name" value="PPR"/>
    <property type="match status" value="2"/>
</dbReference>
<evidence type="ECO:0000256" key="2">
    <source>
        <dbReference type="ARBA" id="ARBA00022737"/>
    </source>
</evidence>
<comment type="similarity">
    <text evidence="1">Belongs to the PPR family. P subfamily.</text>
</comment>
<evidence type="ECO:0000313" key="5">
    <source>
        <dbReference type="RefSeq" id="XP_048324705.2"/>
    </source>
</evidence>
<feature type="repeat" description="PPR" evidence="3">
    <location>
        <begin position="98"/>
        <end position="132"/>
    </location>
</feature>
<feature type="repeat" description="PPR" evidence="3">
    <location>
        <begin position="63"/>
        <end position="97"/>
    </location>
</feature>
<reference evidence="5" key="1">
    <citation type="submission" date="2025-08" db="UniProtKB">
        <authorList>
            <consortium name="RefSeq"/>
        </authorList>
    </citation>
    <scope>IDENTIFICATION</scope>
    <source>
        <tissue evidence="5">Seedling</tissue>
    </source>
</reference>
<dbReference type="InterPro" id="IPR050872">
    <property type="entry name" value="PPR_P_subfamily"/>
</dbReference>
<dbReference type="Proteomes" id="UP001652623">
    <property type="component" value="Chromosome 10"/>
</dbReference>
<dbReference type="GeneID" id="125421034"/>
<evidence type="ECO:0000256" key="1">
    <source>
        <dbReference type="ARBA" id="ARBA00007626"/>
    </source>
</evidence>
<dbReference type="RefSeq" id="XP_048324705.2">
    <property type="nucleotide sequence ID" value="XM_048468748.2"/>
</dbReference>
<dbReference type="NCBIfam" id="TIGR00756">
    <property type="entry name" value="PPR"/>
    <property type="match status" value="2"/>
</dbReference>
<accession>A0ABM3IB03</accession>
<protein>
    <submittedName>
        <fullName evidence="5">Pentatricopeptide repeat-containing protein At5g16640, mitochondrial</fullName>
    </submittedName>
</protein>
<dbReference type="InterPro" id="IPR002885">
    <property type="entry name" value="PPR_rpt"/>
</dbReference>
<evidence type="ECO:0000313" key="4">
    <source>
        <dbReference type="Proteomes" id="UP001652623"/>
    </source>
</evidence>
<name>A0ABM3IB03_ZIZJJ</name>
<dbReference type="PANTHER" id="PTHR46128:SF358">
    <property type="entry name" value="TETRATRICOPEPTIDE REPEAT (TPR)-LIKE SUPERFAMILY PROTEIN"/>
    <property type="match status" value="1"/>
</dbReference>
<dbReference type="PROSITE" id="PS51375">
    <property type="entry name" value="PPR"/>
    <property type="match status" value="2"/>
</dbReference>
<dbReference type="PANTHER" id="PTHR46128">
    <property type="entry name" value="MITOCHONDRIAL GROUP I INTRON SPLICING FACTOR CCM1"/>
    <property type="match status" value="1"/>
</dbReference>
<evidence type="ECO:0000256" key="3">
    <source>
        <dbReference type="PROSITE-ProRule" id="PRU00708"/>
    </source>
</evidence>
<dbReference type="Pfam" id="PF12854">
    <property type="entry name" value="PPR_1"/>
    <property type="match status" value="1"/>
</dbReference>
<organism evidence="4 5">
    <name type="scientific">Ziziphus jujuba</name>
    <name type="common">Chinese jujube</name>
    <name type="synonym">Ziziphus sativa</name>
    <dbReference type="NCBI Taxonomy" id="326968"/>
    <lineage>
        <taxon>Eukaryota</taxon>
        <taxon>Viridiplantae</taxon>
        <taxon>Streptophyta</taxon>
        <taxon>Embryophyta</taxon>
        <taxon>Tracheophyta</taxon>
        <taxon>Spermatophyta</taxon>
        <taxon>Magnoliopsida</taxon>
        <taxon>eudicotyledons</taxon>
        <taxon>Gunneridae</taxon>
        <taxon>Pentapetalae</taxon>
        <taxon>rosids</taxon>
        <taxon>fabids</taxon>
        <taxon>Rosales</taxon>
        <taxon>Rhamnaceae</taxon>
        <taxon>Paliureae</taxon>
        <taxon>Ziziphus</taxon>
    </lineage>
</organism>
<dbReference type="Gene3D" id="1.25.40.10">
    <property type="entry name" value="Tetratricopeptide repeat domain"/>
    <property type="match status" value="2"/>
</dbReference>
<gene>
    <name evidence="5" type="primary">LOC125421034</name>
</gene>
<keyword evidence="2" id="KW-0677">Repeat</keyword>
<keyword evidence="4" id="KW-1185">Reference proteome</keyword>
<dbReference type="InterPro" id="IPR011990">
    <property type="entry name" value="TPR-like_helical_dom_sf"/>
</dbReference>
<sequence>MIDGCFSGGRISGAIDCLEMEEKGYIPDSCTYNIMICELITNNQTSKAVELNKEMVEGCFSADLSTAAMFVDLISKVGRTEVARELFYKMQDDGQLPDLQTYGVLLDGLCKSKQLDEAMELFSEMEEKNWIYNILIGGLCKTGKLEAAKDIFYSLSCKG</sequence>
<proteinExistence type="inferred from homology"/>